<feature type="compositionally biased region" description="Polar residues" evidence="1">
    <location>
        <begin position="102"/>
        <end position="114"/>
    </location>
</feature>
<feature type="compositionally biased region" description="Polar residues" evidence="1">
    <location>
        <begin position="55"/>
        <end position="67"/>
    </location>
</feature>
<evidence type="ECO:0000313" key="2">
    <source>
        <dbReference type="EMBL" id="KAF5839264.1"/>
    </source>
</evidence>
<evidence type="ECO:0000256" key="1">
    <source>
        <dbReference type="SAM" id="MobiDB-lite"/>
    </source>
</evidence>
<organism evidence="2 3">
    <name type="scientific">Dunaliella salina</name>
    <name type="common">Green alga</name>
    <name type="synonym">Protococcus salinus</name>
    <dbReference type="NCBI Taxonomy" id="3046"/>
    <lineage>
        <taxon>Eukaryota</taxon>
        <taxon>Viridiplantae</taxon>
        <taxon>Chlorophyta</taxon>
        <taxon>core chlorophytes</taxon>
        <taxon>Chlorophyceae</taxon>
        <taxon>CS clade</taxon>
        <taxon>Chlamydomonadales</taxon>
        <taxon>Dunaliellaceae</taxon>
        <taxon>Dunaliella</taxon>
    </lineage>
</organism>
<feature type="region of interest" description="Disordered" evidence="1">
    <location>
        <begin position="48"/>
        <end position="67"/>
    </location>
</feature>
<accession>A0ABQ7GXD2</accession>
<feature type="region of interest" description="Disordered" evidence="1">
    <location>
        <begin position="83"/>
        <end position="128"/>
    </location>
</feature>
<keyword evidence="3" id="KW-1185">Reference proteome</keyword>
<comment type="caution">
    <text evidence="2">The sequence shown here is derived from an EMBL/GenBank/DDBJ whole genome shotgun (WGS) entry which is preliminary data.</text>
</comment>
<name>A0ABQ7GXD2_DUNSA</name>
<dbReference type="Proteomes" id="UP000815325">
    <property type="component" value="Unassembled WGS sequence"/>
</dbReference>
<proteinExistence type="predicted"/>
<reference evidence="2" key="1">
    <citation type="submission" date="2017-08" db="EMBL/GenBank/DDBJ databases">
        <authorList>
            <person name="Polle J.E."/>
            <person name="Barry K."/>
            <person name="Cushman J."/>
            <person name="Schmutz J."/>
            <person name="Tran D."/>
            <person name="Hathwaick L.T."/>
            <person name="Yim W.C."/>
            <person name="Jenkins J."/>
            <person name="Mckie-Krisberg Z.M."/>
            <person name="Prochnik S."/>
            <person name="Lindquist E."/>
            <person name="Dockter R.B."/>
            <person name="Adam C."/>
            <person name="Molina H."/>
            <person name="Bunkerborg J."/>
            <person name="Jin E."/>
            <person name="Buchheim M."/>
            <person name="Magnuson J."/>
        </authorList>
    </citation>
    <scope>NUCLEOTIDE SEQUENCE</scope>
    <source>
        <strain evidence="2">CCAP 19/18</strain>
    </source>
</reference>
<feature type="compositionally biased region" description="Low complexity" evidence="1">
    <location>
        <begin position="116"/>
        <end position="128"/>
    </location>
</feature>
<evidence type="ECO:0000313" key="3">
    <source>
        <dbReference type="Proteomes" id="UP000815325"/>
    </source>
</evidence>
<gene>
    <name evidence="2" type="ORF">DUNSADRAFT_1208</name>
</gene>
<protein>
    <submittedName>
        <fullName evidence="2">Uncharacterized protein</fullName>
    </submittedName>
</protein>
<dbReference type="EMBL" id="MU069549">
    <property type="protein sequence ID" value="KAF5839264.1"/>
    <property type="molecule type" value="Genomic_DNA"/>
</dbReference>
<sequence length="128" mass="14137">MAYNLYQVQLANAWAQRCEKEKASQEQFWTKQAEKPLLYYTGRQVPAERSVAGSKASSSRAPTGYSSKTSYLKTRLDALEAQLETEKTHRRKVEEDLEIMRSSGSLNSTGNKSPLSGAGSSGSLNKQA</sequence>